<dbReference type="Gene3D" id="3.40.309.10">
    <property type="entry name" value="Aldehyde Dehydrogenase, Chain A, domain 2"/>
    <property type="match status" value="1"/>
</dbReference>
<sequence length="130" mass="14306">MLRMTERVQAGTIWGNTMRLYHPGLWFGGMKASGQGSAYAEGTIEDSTRVRRVTIRFDEAAPTPAWPDLDGDGLPRRRLPLRRIEPAGRDDPALPARPASPRRNGSAAGSAFRSLRQRPSGCPIHRTSRG</sequence>
<evidence type="ECO:0000256" key="1">
    <source>
        <dbReference type="SAM" id="MobiDB-lite"/>
    </source>
</evidence>
<protein>
    <submittedName>
        <fullName evidence="3">Aldehyde dehydrogenase family protein</fullName>
    </submittedName>
</protein>
<dbReference type="EMBL" id="VJZE01000198">
    <property type="protein sequence ID" value="MPY43091.1"/>
    <property type="molecule type" value="Genomic_DNA"/>
</dbReference>
<accession>A0A5N8W6J2</accession>
<feature type="compositionally biased region" description="Basic and acidic residues" evidence="1">
    <location>
        <begin position="82"/>
        <end position="92"/>
    </location>
</feature>
<dbReference type="InterPro" id="IPR016161">
    <property type="entry name" value="Ald_DH/histidinol_DH"/>
</dbReference>
<keyword evidence="4" id="KW-1185">Reference proteome</keyword>
<evidence type="ECO:0000259" key="2">
    <source>
        <dbReference type="Pfam" id="PF00171"/>
    </source>
</evidence>
<evidence type="ECO:0000313" key="3">
    <source>
        <dbReference type="EMBL" id="MPY43091.1"/>
    </source>
</evidence>
<gene>
    <name evidence="3" type="ORF">FNH04_25235</name>
</gene>
<dbReference type="InterPro" id="IPR016163">
    <property type="entry name" value="Ald_DH_C"/>
</dbReference>
<dbReference type="AlphaFoldDB" id="A0A5N8W6J2"/>
<evidence type="ECO:0000313" key="4">
    <source>
        <dbReference type="Proteomes" id="UP000326979"/>
    </source>
</evidence>
<dbReference type="SUPFAM" id="SSF53720">
    <property type="entry name" value="ALDH-like"/>
    <property type="match status" value="1"/>
</dbReference>
<dbReference type="InterPro" id="IPR015590">
    <property type="entry name" value="Aldehyde_DH_dom"/>
</dbReference>
<proteinExistence type="predicted"/>
<comment type="caution">
    <text evidence="3">The sequence shown here is derived from an EMBL/GenBank/DDBJ whole genome shotgun (WGS) entry which is preliminary data.</text>
</comment>
<dbReference type="Pfam" id="PF00171">
    <property type="entry name" value="Aldedh"/>
    <property type="match status" value="1"/>
</dbReference>
<organism evidence="3 4">
    <name type="scientific">Streptomyces phyllanthi</name>
    <dbReference type="NCBI Taxonomy" id="1803180"/>
    <lineage>
        <taxon>Bacteria</taxon>
        <taxon>Bacillati</taxon>
        <taxon>Actinomycetota</taxon>
        <taxon>Actinomycetes</taxon>
        <taxon>Kitasatosporales</taxon>
        <taxon>Streptomycetaceae</taxon>
        <taxon>Streptomyces</taxon>
    </lineage>
</organism>
<feature type="compositionally biased region" description="Low complexity" evidence="1">
    <location>
        <begin position="93"/>
        <end position="103"/>
    </location>
</feature>
<dbReference type="GO" id="GO:0016620">
    <property type="term" value="F:oxidoreductase activity, acting on the aldehyde or oxo group of donors, NAD or NADP as acceptor"/>
    <property type="evidence" value="ECO:0007669"/>
    <property type="project" value="InterPro"/>
</dbReference>
<feature type="region of interest" description="Disordered" evidence="1">
    <location>
        <begin position="61"/>
        <end position="130"/>
    </location>
</feature>
<dbReference type="RefSeq" id="WP_152787983.1">
    <property type="nucleotide sequence ID" value="NZ_BAABEQ010000035.1"/>
</dbReference>
<name>A0A5N8W6J2_9ACTN</name>
<dbReference type="Proteomes" id="UP000326979">
    <property type="component" value="Unassembled WGS sequence"/>
</dbReference>
<reference evidence="3 4" key="1">
    <citation type="submission" date="2019-07" db="EMBL/GenBank/DDBJ databases">
        <title>New species of Amycolatopsis and Streptomyces.</title>
        <authorList>
            <person name="Duangmal K."/>
            <person name="Teo W.F.A."/>
            <person name="Lipun K."/>
        </authorList>
    </citation>
    <scope>NUCLEOTIDE SEQUENCE [LARGE SCALE GENOMIC DNA]</scope>
    <source>
        <strain evidence="3 4">TISTR 2346</strain>
    </source>
</reference>
<feature type="domain" description="Aldehyde dehydrogenase" evidence="2">
    <location>
        <begin position="2"/>
        <end position="52"/>
    </location>
</feature>